<comment type="caution">
    <text evidence="4">The sequence shown here is derived from an EMBL/GenBank/DDBJ whole genome shotgun (WGS) entry which is preliminary data.</text>
</comment>
<evidence type="ECO:0000313" key="4">
    <source>
        <dbReference type="EMBL" id="CAK0876961.1"/>
    </source>
</evidence>
<dbReference type="Pfam" id="PF00789">
    <property type="entry name" value="UBX"/>
    <property type="match status" value="1"/>
</dbReference>
<gene>
    <name evidence="4" type="ORF">PCOR1329_LOCUS61148</name>
</gene>
<dbReference type="SUPFAM" id="SSF54236">
    <property type="entry name" value="Ubiquitin-like"/>
    <property type="match status" value="1"/>
</dbReference>
<dbReference type="SMART" id="SM00166">
    <property type="entry name" value="UBX"/>
    <property type="match status" value="1"/>
</dbReference>
<dbReference type="CDD" id="cd01767">
    <property type="entry name" value="UBX"/>
    <property type="match status" value="1"/>
</dbReference>
<name>A0ABN9VTV8_9DINO</name>
<keyword evidence="1" id="KW-0175">Coiled coil</keyword>
<dbReference type="PANTHER" id="PTHR23322">
    <property type="entry name" value="FAS-ASSOCIATED PROTEIN"/>
    <property type="match status" value="1"/>
</dbReference>
<proteinExistence type="predicted"/>
<evidence type="ECO:0000313" key="5">
    <source>
        <dbReference type="Proteomes" id="UP001189429"/>
    </source>
</evidence>
<evidence type="ECO:0000259" key="3">
    <source>
        <dbReference type="PROSITE" id="PS50033"/>
    </source>
</evidence>
<dbReference type="InterPro" id="IPR001012">
    <property type="entry name" value="UBX_dom"/>
</dbReference>
<reference evidence="4" key="1">
    <citation type="submission" date="2023-10" db="EMBL/GenBank/DDBJ databases">
        <authorList>
            <person name="Chen Y."/>
            <person name="Shah S."/>
            <person name="Dougan E. K."/>
            <person name="Thang M."/>
            <person name="Chan C."/>
        </authorList>
    </citation>
    <scope>NUCLEOTIDE SEQUENCE [LARGE SCALE GENOMIC DNA]</scope>
</reference>
<dbReference type="PROSITE" id="PS50330">
    <property type="entry name" value="UIM"/>
    <property type="match status" value="1"/>
</dbReference>
<sequence length="236" mass="26192">MQAGRGMLAGFEAEDVAMVDPEGFPTSPRGGRDVGIGEPDDLGMQSQMDAAIAASFAAQTGAGMAQTDDDLLAQALRMSQQEEDCRQRQHLREQQEAELAESVLMDQMREQAAQEQRAQEAVVEQSRLEEERRRAAELEATRARVPDEPPAGEQGRVAIMFRLPDGKKVQRAFRSSEAVGCLYDFLDVQLGQESAQARYRLVSTMPRQEFVDRGKKLTEAGIQNQFVLMVELSKDD</sequence>
<dbReference type="Gene3D" id="3.10.20.90">
    <property type="entry name" value="Phosphatidylinositol 3-kinase Catalytic Subunit, Chain A, domain 1"/>
    <property type="match status" value="1"/>
</dbReference>
<keyword evidence="5" id="KW-1185">Reference proteome</keyword>
<feature type="domain" description="UBX" evidence="3">
    <location>
        <begin position="152"/>
        <end position="230"/>
    </location>
</feature>
<dbReference type="InterPro" id="IPR050730">
    <property type="entry name" value="UBX_domain-protein"/>
</dbReference>
<feature type="region of interest" description="Disordered" evidence="2">
    <location>
        <begin position="18"/>
        <end position="43"/>
    </location>
</feature>
<dbReference type="InterPro" id="IPR029071">
    <property type="entry name" value="Ubiquitin-like_domsf"/>
</dbReference>
<dbReference type="Proteomes" id="UP001189429">
    <property type="component" value="Unassembled WGS sequence"/>
</dbReference>
<protein>
    <recommendedName>
        <fullName evidence="3">UBX domain-containing protein</fullName>
    </recommendedName>
</protein>
<feature type="coiled-coil region" evidence="1">
    <location>
        <begin position="78"/>
        <end position="141"/>
    </location>
</feature>
<evidence type="ECO:0000256" key="1">
    <source>
        <dbReference type="SAM" id="Coils"/>
    </source>
</evidence>
<dbReference type="InterPro" id="IPR003903">
    <property type="entry name" value="UIM_dom"/>
</dbReference>
<accession>A0ABN9VTV8</accession>
<organism evidence="4 5">
    <name type="scientific">Prorocentrum cordatum</name>
    <dbReference type="NCBI Taxonomy" id="2364126"/>
    <lineage>
        <taxon>Eukaryota</taxon>
        <taxon>Sar</taxon>
        <taxon>Alveolata</taxon>
        <taxon>Dinophyceae</taxon>
        <taxon>Prorocentrales</taxon>
        <taxon>Prorocentraceae</taxon>
        <taxon>Prorocentrum</taxon>
    </lineage>
</organism>
<dbReference type="EMBL" id="CAUYUJ010017686">
    <property type="protein sequence ID" value="CAK0876961.1"/>
    <property type="molecule type" value="Genomic_DNA"/>
</dbReference>
<dbReference type="PROSITE" id="PS50033">
    <property type="entry name" value="UBX"/>
    <property type="match status" value="1"/>
</dbReference>
<evidence type="ECO:0000256" key="2">
    <source>
        <dbReference type="SAM" id="MobiDB-lite"/>
    </source>
</evidence>